<dbReference type="GO" id="GO:0009055">
    <property type="term" value="F:electron transfer activity"/>
    <property type="evidence" value="ECO:0007669"/>
    <property type="project" value="InterPro"/>
</dbReference>
<keyword evidence="2" id="KW-0472">Membrane</keyword>
<dbReference type="SUPFAM" id="SSF81452">
    <property type="entry name" value="Cytochrome c oxidase subunit III-like"/>
    <property type="match status" value="1"/>
</dbReference>
<evidence type="ECO:0000313" key="6">
    <source>
        <dbReference type="Proteomes" id="UP000606991"/>
    </source>
</evidence>
<dbReference type="Proteomes" id="UP000248724">
    <property type="component" value="Unassembled WGS sequence"/>
</dbReference>
<dbReference type="AlphaFoldDB" id="A0A2W5ZWX3"/>
<accession>A0A2W5ZWX3</accession>
<evidence type="ECO:0000256" key="2">
    <source>
        <dbReference type="SAM" id="Phobius"/>
    </source>
</evidence>
<organism evidence="4 5">
    <name type="scientific">Candidatus Aeolococcus gillhamiae</name>
    <dbReference type="NCBI Taxonomy" id="3127015"/>
    <lineage>
        <taxon>Bacteria</taxon>
        <taxon>Bacillati</taxon>
        <taxon>Candidatus Dormiibacterota</taxon>
        <taxon>Candidatus Dormibacteria</taxon>
        <taxon>Candidatus Aeolococcales</taxon>
        <taxon>Candidatus Aeolococcaceae</taxon>
        <taxon>Candidatus Aeolococcus</taxon>
    </lineage>
</organism>
<reference evidence="3 6" key="3">
    <citation type="submission" date="2020-10" db="EMBL/GenBank/DDBJ databases">
        <title>Ca. Dormibacterota MAGs.</title>
        <authorList>
            <person name="Montgomery K."/>
        </authorList>
    </citation>
    <scope>NUCLEOTIDE SEQUENCE [LARGE SCALE GENOMIC DNA]</scope>
    <source>
        <strain evidence="3">SC8812_S17_18</strain>
    </source>
</reference>
<gene>
    <name evidence="4" type="ORF">DLM65_14695</name>
    <name evidence="3" type="ORF">JF886_09660</name>
</gene>
<feature type="region of interest" description="Disordered" evidence="1">
    <location>
        <begin position="1"/>
        <end position="23"/>
    </location>
</feature>
<reference evidence="4 5" key="1">
    <citation type="journal article" date="2017" name="Nature">
        <title>Atmospheric trace gases support primary production in Antarctic desert surface soil.</title>
        <authorList>
            <person name="Ji M."/>
            <person name="Greening C."/>
            <person name="Vanwonterghem I."/>
            <person name="Carere C.R."/>
            <person name="Bay S.K."/>
            <person name="Steen J.A."/>
            <person name="Montgomery K."/>
            <person name="Lines T."/>
            <person name="Beardall J."/>
            <person name="van Dorst J."/>
            <person name="Snape I."/>
            <person name="Stott M.B."/>
            <person name="Hugenholtz P."/>
            <person name="Ferrari B.C."/>
        </authorList>
    </citation>
    <scope>NUCLEOTIDE SEQUENCE [LARGE SCALE GENOMIC DNA]</scope>
    <source>
        <strain evidence="4">RRmetagenome_bin12</strain>
    </source>
</reference>
<keyword evidence="2" id="KW-1133">Transmembrane helix</keyword>
<comment type="caution">
    <text evidence="4">The sequence shown here is derived from an EMBL/GenBank/DDBJ whole genome shotgun (WGS) entry which is preliminary data.</text>
</comment>
<protein>
    <recommendedName>
        <fullName evidence="7">Cytochrome aa3 subunit 4</fullName>
    </recommendedName>
</protein>
<dbReference type="EMBL" id="JAEKNS010000100">
    <property type="protein sequence ID" value="MBJ7595109.1"/>
    <property type="molecule type" value="Genomic_DNA"/>
</dbReference>
<dbReference type="Gene3D" id="1.10.287.70">
    <property type="match status" value="1"/>
</dbReference>
<evidence type="ECO:0000256" key="1">
    <source>
        <dbReference type="SAM" id="MobiDB-lite"/>
    </source>
</evidence>
<evidence type="ECO:0000313" key="5">
    <source>
        <dbReference type="Proteomes" id="UP000248724"/>
    </source>
</evidence>
<name>A0A2W5ZWX3_9BACT</name>
<dbReference type="Proteomes" id="UP000606991">
    <property type="component" value="Unassembled WGS sequence"/>
</dbReference>
<reference evidence="4" key="2">
    <citation type="submission" date="2018-05" db="EMBL/GenBank/DDBJ databases">
        <authorList>
            <person name="Ferrari B."/>
        </authorList>
    </citation>
    <scope>NUCLEOTIDE SEQUENCE</scope>
    <source>
        <strain evidence="4">RRmetagenome_bin12</strain>
    </source>
</reference>
<feature type="compositionally biased region" description="Basic and acidic residues" evidence="1">
    <location>
        <begin position="1"/>
        <end position="21"/>
    </location>
</feature>
<keyword evidence="2" id="KW-0812">Transmembrane</keyword>
<evidence type="ECO:0000313" key="3">
    <source>
        <dbReference type="EMBL" id="MBJ7595109.1"/>
    </source>
</evidence>
<dbReference type="EMBL" id="QHBU01000281">
    <property type="protein sequence ID" value="PZR77838.1"/>
    <property type="molecule type" value="Genomic_DNA"/>
</dbReference>
<sequence length="90" mass="9641">MTDENLPTHEAADTGHGEHAGVHLPPPSVVPIMVALSLATVLIGFVDQVRGTVGPLVWGIGLVWLIASLLAWYRGARTEFHELPESVEGH</sequence>
<dbReference type="GO" id="GO:0016020">
    <property type="term" value="C:membrane"/>
    <property type="evidence" value="ECO:0007669"/>
    <property type="project" value="InterPro"/>
</dbReference>
<accession>A0A934JXI2</accession>
<evidence type="ECO:0008006" key="7">
    <source>
        <dbReference type="Google" id="ProtNLM"/>
    </source>
</evidence>
<dbReference type="InterPro" id="IPR035973">
    <property type="entry name" value="Cyt_c_oxidase_su3-like_sf"/>
</dbReference>
<feature type="transmembrane region" description="Helical" evidence="2">
    <location>
        <begin position="53"/>
        <end position="73"/>
    </location>
</feature>
<evidence type="ECO:0000313" key="4">
    <source>
        <dbReference type="EMBL" id="PZR77838.1"/>
    </source>
</evidence>
<feature type="transmembrane region" description="Helical" evidence="2">
    <location>
        <begin position="28"/>
        <end position="46"/>
    </location>
</feature>
<dbReference type="RefSeq" id="WP_337311903.1">
    <property type="nucleotide sequence ID" value="NZ_JAEKNS010000100.1"/>
</dbReference>
<proteinExistence type="predicted"/>